<keyword evidence="2" id="KW-0238">DNA-binding</keyword>
<dbReference type="AlphaFoldDB" id="A0A7Z2T2J1"/>
<dbReference type="InterPro" id="IPR010982">
    <property type="entry name" value="Lambda_DNA-bd_dom_sf"/>
</dbReference>
<dbReference type="SUPFAM" id="SSF47413">
    <property type="entry name" value="lambda repressor-like DNA-binding domains"/>
    <property type="match status" value="1"/>
</dbReference>
<dbReference type="InterPro" id="IPR000843">
    <property type="entry name" value="HTH_LacI"/>
</dbReference>
<dbReference type="CDD" id="cd06290">
    <property type="entry name" value="PBP1_LacI-like"/>
    <property type="match status" value="1"/>
</dbReference>
<dbReference type="Pfam" id="PF13377">
    <property type="entry name" value="Peripla_BP_3"/>
    <property type="match status" value="1"/>
</dbReference>
<dbReference type="Gene3D" id="1.10.260.40">
    <property type="entry name" value="lambda repressor-like DNA-binding domains"/>
    <property type="match status" value="1"/>
</dbReference>
<accession>A0A7Z2T2J1</accession>
<dbReference type="KEGG" id="vas:GT360_06600"/>
<evidence type="ECO:0000313" key="6">
    <source>
        <dbReference type="EMBL" id="QIA63204.1"/>
    </source>
</evidence>
<dbReference type="SUPFAM" id="SSF53822">
    <property type="entry name" value="Periplasmic binding protein-like I"/>
    <property type="match status" value="1"/>
</dbReference>
<dbReference type="Pfam" id="PF00356">
    <property type="entry name" value="LacI"/>
    <property type="match status" value="1"/>
</dbReference>
<dbReference type="InterPro" id="IPR028082">
    <property type="entry name" value="Peripla_BP_I"/>
</dbReference>
<dbReference type="GO" id="GO:0000976">
    <property type="term" value="F:transcription cis-regulatory region binding"/>
    <property type="evidence" value="ECO:0007669"/>
    <property type="project" value="TreeGrafter"/>
</dbReference>
<dbReference type="PRINTS" id="PR00036">
    <property type="entry name" value="HTHLACI"/>
</dbReference>
<dbReference type="PANTHER" id="PTHR30146:SF109">
    <property type="entry name" value="HTH-TYPE TRANSCRIPTIONAL REGULATOR GALS"/>
    <property type="match status" value="1"/>
</dbReference>
<protein>
    <submittedName>
        <fullName evidence="6">Substrate-binding domain-containing protein</fullName>
    </submittedName>
</protein>
<evidence type="ECO:0000259" key="4">
    <source>
        <dbReference type="PROSITE" id="PS50932"/>
    </source>
</evidence>
<name>A0A7Z2T2J1_9VIBR</name>
<reference evidence="6 7" key="1">
    <citation type="submission" date="2020-01" db="EMBL/GenBank/DDBJ databases">
        <title>Whole genome and functional gene identification of agarase of Vibrio HN897.</title>
        <authorList>
            <person name="Liu Y."/>
            <person name="Zhao Z."/>
        </authorList>
    </citation>
    <scope>NUCLEOTIDE SEQUENCE [LARGE SCALE GENOMIC DNA]</scope>
    <source>
        <strain evidence="6 7">HN897</strain>
    </source>
</reference>
<evidence type="ECO:0000313" key="7">
    <source>
        <dbReference type="Proteomes" id="UP000464262"/>
    </source>
</evidence>
<dbReference type="PROSITE" id="PS50943">
    <property type="entry name" value="HTH_CROC1"/>
    <property type="match status" value="1"/>
</dbReference>
<evidence type="ECO:0000259" key="5">
    <source>
        <dbReference type="PROSITE" id="PS50943"/>
    </source>
</evidence>
<organism evidence="6 7">
    <name type="scientific">Vibrio astriarenae</name>
    <dbReference type="NCBI Taxonomy" id="1481923"/>
    <lineage>
        <taxon>Bacteria</taxon>
        <taxon>Pseudomonadati</taxon>
        <taxon>Pseudomonadota</taxon>
        <taxon>Gammaproteobacteria</taxon>
        <taxon>Vibrionales</taxon>
        <taxon>Vibrionaceae</taxon>
        <taxon>Vibrio</taxon>
    </lineage>
</organism>
<keyword evidence="1" id="KW-0805">Transcription regulation</keyword>
<feature type="domain" description="HTH cro/C1-type" evidence="5">
    <location>
        <begin position="4"/>
        <end position="47"/>
    </location>
</feature>
<dbReference type="GO" id="GO:0003700">
    <property type="term" value="F:DNA-binding transcription factor activity"/>
    <property type="evidence" value="ECO:0007669"/>
    <property type="project" value="TreeGrafter"/>
</dbReference>
<evidence type="ECO:0000256" key="2">
    <source>
        <dbReference type="ARBA" id="ARBA00023125"/>
    </source>
</evidence>
<proteinExistence type="predicted"/>
<dbReference type="Proteomes" id="UP000464262">
    <property type="component" value="Chromosome 1"/>
</dbReference>
<dbReference type="CDD" id="cd01392">
    <property type="entry name" value="HTH_LacI"/>
    <property type="match status" value="1"/>
</dbReference>
<dbReference type="EMBL" id="CP047475">
    <property type="protein sequence ID" value="QIA63204.1"/>
    <property type="molecule type" value="Genomic_DNA"/>
</dbReference>
<dbReference type="InterPro" id="IPR046335">
    <property type="entry name" value="LacI/GalR-like_sensor"/>
</dbReference>
<dbReference type="PROSITE" id="PS50932">
    <property type="entry name" value="HTH_LACI_2"/>
    <property type="match status" value="1"/>
</dbReference>
<sequence length="329" mass="37046">MKSTIYDVAQRSGVSVATVSRYLNRSSQVKAETVRNIEDAIATLDYSPRKKRATHRSMMIGVIAPTLNDSFSLEILEGIRAACGLHHYKLTVQPSYWNLHKEEEQLRIFKQQKLDAVIVVIGFCPLEMVKEIMTDTPVLFVCRDKNDWYPVLWSDNVIGGRLATNHLIQLGHSHIAHITGPDSSLDSNDRLTGYRQSLEASGMKIDNRLVVRGDFSLEGGYRAMKSLLKRGVKFSAVFIANDLSAFGAMRALNEHGLQVPSDISVVGFDDHAMCDYYIPKLTTIKQPLFDIGKHAYSTVLNLMREQPAESFNSTFELVVRNSTQRIEEH</sequence>
<dbReference type="SMART" id="SM00354">
    <property type="entry name" value="HTH_LACI"/>
    <property type="match status" value="1"/>
</dbReference>
<dbReference type="PANTHER" id="PTHR30146">
    <property type="entry name" value="LACI-RELATED TRANSCRIPTIONAL REPRESSOR"/>
    <property type="match status" value="1"/>
</dbReference>
<dbReference type="Gene3D" id="3.40.50.2300">
    <property type="match status" value="2"/>
</dbReference>
<evidence type="ECO:0000256" key="3">
    <source>
        <dbReference type="ARBA" id="ARBA00023163"/>
    </source>
</evidence>
<dbReference type="RefSeq" id="WP_164648108.1">
    <property type="nucleotide sequence ID" value="NZ_CP047475.1"/>
</dbReference>
<dbReference type="InterPro" id="IPR001387">
    <property type="entry name" value="Cro/C1-type_HTH"/>
</dbReference>
<keyword evidence="3" id="KW-0804">Transcription</keyword>
<keyword evidence="7" id="KW-1185">Reference proteome</keyword>
<gene>
    <name evidence="6" type="ORF">GT360_06600</name>
</gene>
<dbReference type="PROSITE" id="PS00356">
    <property type="entry name" value="HTH_LACI_1"/>
    <property type="match status" value="1"/>
</dbReference>
<evidence type="ECO:0000256" key="1">
    <source>
        <dbReference type="ARBA" id="ARBA00023015"/>
    </source>
</evidence>
<feature type="domain" description="HTH lacI-type" evidence="4">
    <location>
        <begin position="3"/>
        <end position="57"/>
    </location>
</feature>